<organism evidence="3 4">
    <name type="scientific">Dyella marensis</name>
    <dbReference type="NCBI Taxonomy" id="500610"/>
    <lineage>
        <taxon>Bacteria</taxon>
        <taxon>Pseudomonadati</taxon>
        <taxon>Pseudomonadota</taxon>
        <taxon>Gammaproteobacteria</taxon>
        <taxon>Lysobacterales</taxon>
        <taxon>Rhodanobacteraceae</taxon>
        <taxon>Dyella</taxon>
    </lineage>
</organism>
<feature type="chain" id="PRO_5011612215" evidence="1">
    <location>
        <begin position="24"/>
        <end position="404"/>
    </location>
</feature>
<gene>
    <name evidence="3" type="ORF">SAMN02799615_00683</name>
</gene>
<accession>A0A1I1ZCP7</accession>
<evidence type="ECO:0000259" key="2">
    <source>
        <dbReference type="Pfam" id="PF13372"/>
    </source>
</evidence>
<reference evidence="4" key="1">
    <citation type="submission" date="2016-10" db="EMBL/GenBank/DDBJ databases">
        <authorList>
            <person name="Varghese N."/>
            <person name="Submissions S."/>
        </authorList>
    </citation>
    <scope>NUCLEOTIDE SEQUENCE [LARGE SCALE GENOMIC DNA]</scope>
    <source>
        <strain evidence="4">UNC178MFTsu3.1</strain>
    </source>
</reference>
<keyword evidence="4" id="KW-1185">Reference proteome</keyword>
<proteinExistence type="predicted"/>
<dbReference type="InterPro" id="IPR025388">
    <property type="entry name" value="Alginate_export_dom"/>
</dbReference>
<dbReference type="Proteomes" id="UP000199477">
    <property type="component" value="Unassembled WGS sequence"/>
</dbReference>
<dbReference type="Gene3D" id="2.40.160.10">
    <property type="entry name" value="Porin"/>
    <property type="match status" value="1"/>
</dbReference>
<dbReference type="AlphaFoldDB" id="A0A1I1ZCP7"/>
<feature type="domain" description="Alginate export" evidence="2">
    <location>
        <begin position="58"/>
        <end position="159"/>
    </location>
</feature>
<keyword evidence="1" id="KW-0732">Signal</keyword>
<evidence type="ECO:0000313" key="4">
    <source>
        <dbReference type="Proteomes" id="UP000199477"/>
    </source>
</evidence>
<evidence type="ECO:0000313" key="3">
    <source>
        <dbReference type="EMBL" id="SFE29531.1"/>
    </source>
</evidence>
<protein>
    <submittedName>
        <fullName evidence="3">Alginate export</fullName>
    </submittedName>
</protein>
<dbReference type="STRING" id="500610.SAMN02799615_00683"/>
<dbReference type="Pfam" id="PF13372">
    <property type="entry name" value="Alginate_exp"/>
    <property type="match status" value="1"/>
</dbReference>
<dbReference type="EMBL" id="FONH01000002">
    <property type="protein sequence ID" value="SFE29531.1"/>
    <property type="molecule type" value="Genomic_DNA"/>
</dbReference>
<dbReference type="InterPro" id="IPR023614">
    <property type="entry name" value="Porin_dom_sf"/>
</dbReference>
<sequence>MARAWRSCLVLAGGTMAAMSAAAGEPPVESGPFLDLRYRYSNLYSQSAPLRGHANTARLQLGYRWAIGDGWSTYVEGTAVRSLFGRQYDDTSGRRLPYPIEADPKSTGLTNAWLEYRDDDVRVRVGRQYVLMDNGRFVSNNGWRQTSQSFDGVGVSWKAWAGAELGYHWLDQVNRTVGEDFPDRLQRRWKLDAHLLHFDQALPLGKLTAYGYFIRNRTRPANSVRTLGVRWSGTRKLDPDGASLGWIAEVARQHDYGNNPARFSLGYHLAEVSYGYAPFSLKAGEERLGGDGVTPFNVAYGAARAFNGWVGALRIPAAGLRDRYAGAFGQLPIARKASWQVVYRHFTPVLGGPALGNELDAGMLFDVGRGVTLEMQYGDYRAHGYGVDERKLWLIAQYRFGRQP</sequence>
<dbReference type="SUPFAM" id="SSF56935">
    <property type="entry name" value="Porins"/>
    <property type="match status" value="1"/>
</dbReference>
<name>A0A1I1ZCP7_9GAMM</name>
<feature type="signal peptide" evidence="1">
    <location>
        <begin position="1"/>
        <end position="23"/>
    </location>
</feature>
<evidence type="ECO:0000256" key="1">
    <source>
        <dbReference type="SAM" id="SignalP"/>
    </source>
</evidence>